<name>X0TCR9_9ZZZZ</name>
<gene>
    <name evidence="1" type="ORF">S01H1_24149</name>
</gene>
<accession>X0TCR9</accession>
<reference evidence="1" key="1">
    <citation type="journal article" date="2014" name="Front. Microbiol.">
        <title>High frequency of phylogenetically diverse reductive dehalogenase-homologous genes in deep subseafloor sedimentary metagenomes.</title>
        <authorList>
            <person name="Kawai M."/>
            <person name="Futagami T."/>
            <person name="Toyoda A."/>
            <person name="Takaki Y."/>
            <person name="Nishi S."/>
            <person name="Hori S."/>
            <person name="Arai W."/>
            <person name="Tsubouchi T."/>
            <person name="Morono Y."/>
            <person name="Uchiyama I."/>
            <person name="Ito T."/>
            <person name="Fujiyama A."/>
            <person name="Inagaki F."/>
            <person name="Takami H."/>
        </authorList>
    </citation>
    <scope>NUCLEOTIDE SEQUENCE</scope>
    <source>
        <strain evidence="1">Expedition CK06-06</strain>
    </source>
</reference>
<organism evidence="1">
    <name type="scientific">marine sediment metagenome</name>
    <dbReference type="NCBI Taxonomy" id="412755"/>
    <lineage>
        <taxon>unclassified sequences</taxon>
        <taxon>metagenomes</taxon>
        <taxon>ecological metagenomes</taxon>
    </lineage>
</organism>
<protein>
    <submittedName>
        <fullName evidence="1">Uncharacterized protein</fullName>
    </submittedName>
</protein>
<dbReference type="AlphaFoldDB" id="X0TCR9"/>
<evidence type="ECO:0000313" key="1">
    <source>
        <dbReference type="EMBL" id="GAF91333.1"/>
    </source>
</evidence>
<feature type="non-terminal residue" evidence="1">
    <location>
        <position position="1"/>
    </location>
</feature>
<dbReference type="EMBL" id="BARS01014228">
    <property type="protein sequence ID" value="GAF91333.1"/>
    <property type="molecule type" value="Genomic_DNA"/>
</dbReference>
<proteinExistence type="predicted"/>
<sequence>YIPGVTPDDKQDTPVAYDVVANHGGEGGNILFIDGHVEFYKKAGYERIIAPYKNRAIKVEVNPGGGG</sequence>
<comment type="caution">
    <text evidence="1">The sequence shown here is derived from an EMBL/GenBank/DDBJ whole genome shotgun (WGS) entry which is preliminary data.</text>
</comment>